<feature type="active site" description="Nucleophile" evidence="4">
    <location>
        <position position="9"/>
    </location>
</feature>
<dbReference type="InterPro" id="IPR023485">
    <property type="entry name" value="Ptyr_pPase"/>
</dbReference>
<evidence type="ECO:0000313" key="7">
    <source>
        <dbReference type="Proteomes" id="UP000216207"/>
    </source>
</evidence>
<dbReference type="InterPro" id="IPR036196">
    <property type="entry name" value="Ptyr_pPase_sf"/>
</dbReference>
<evidence type="ECO:0000256" key="2">
    <source>
        <dbReference type="ARBA" id="ARBA00022801"/>
    </source>
</evidence>
<dbReference type="PANTHER" id="PTHR11717">
    <property type="entry name" value="LOW MOLECULAR WEIGHT PROTEIN TYROSINE PHOSPHATASE"/>
    <property type="match status" value="1"/>
</dbReference>
<name>A0A268NZF0_SHOCL</name>
<organism evidence="6 7">
    <name type="scientific">Shouchella clausii</name>
    <name type="common">Alkalihalobacillus clausii</name>
    <dbReference type="NCBI Taxonomy" id="79880"/>
    <lineage>
        <taxon>Bacteria</taxon>
        <taxon>Bacillati</taxon>
        <taxon>Bacillota</taxon>
        <taxon>Bacilli</taxon>
        <taxon>Bacillales</taxon>
        <taxon>Bacillaceae</taxon>
        <taxon>Shouchella</taxon>
    </lineage>
</organism>
<evidence type="ECO:0000313" key="6">
    <source>
        <dbReference type="EMBL" id="PAE88876.1"/>
    </source>
</evidence>
<dbReference type="OMA" id="AFFPQKA"/>
<feature type="active site" description="Proton donor" evidence="4">
    <location>
        <position position="114"/>
    </location>
</feature>
<evidence type="ECO:0000256" key="4">
    <source>
        <dbReference type="PIRSR" id="PIRSR617867-1"/>
    </source>
</evidence>
<dbReference type="InterPro" id="IPR017867">
    <property type="entry name" value="Tyr_phospatase_low_mol_wt"/>
</dbReference>
<feature type="active site" evidence="4">
    <location>
        <position position="15"/>
    </location>
</feature>
<evidence type="ECO:0000259" key="5">
    <source>
        <dbReference type="SMART" id="SM00226"/>
    </source>
</evidence>
<dbReference type="PANTHER" id="PTHR11717:SF31">
    <property type="entry name" value="LOW MOLECULAR WEIGHT PROTEIN-TYROSINE-PHOSPHATASE ETP-RELATED"/>
    <property type="match status" value="1"/>
</dbReference>
<dbReference type="AlphaFoldDB" id="A0A268NZF0"/>
<dbReference type="InterPro" id="IPR050438">
    <property type="entry name" value="LMW_PTPase"/>
</dbReference>
<sequence length="143" mass="15538">MKKRVLVVCTGNTCRSPLAEAFLRKEGKGAFEVRSAGLFAHAGSGLSSGSQYVLEKEGLLYKHEAKQVTAELIDWADIVLVMSQSHKAQLESMYEHVEVQTLKEAAGETGDISDPFGGSTETYEKTAAEIKAAVLKFIEKNEA</sequence>
<reference evidence="6 7" key="1">
    <citation type="submission" date="2017-07" db="EMBL/GenBank/DDBJ databases">
        <title>Isolation and whole genome analysis of endospore-forming bacteria from heroin.</title>
        <authorList>
            <person name="Kalinowski J."/>
            <person name="Ahrens B."/>
            <person name="Al-Dilaimi A."/>
            <person name="Winkler A."/>
            <person name="Wibberg D."/>
            <person name="Schleenbecker U."/>
            <person name="Ruckert C."/>
            <person name="Wolfel R."/>
            <person name="Grass G."/>
        </authorList>
    </citation>
    <scope>NUCLEOTIDE SEQUENCE [LARGE SCALE GENOMIC DNA]</scope>
    <source>
        <strain evidence="6 7">7539</strain>
    </source>
</reference>
<accession>A0A268NZF0</accession>
<keyword evidence="2" id="KW-0378">Hydrolase</keyword>
<evidence type="ECO:0000256" key="3">
    <source>
        <dbReference type="ARBA" id="ARBA00022912"/>
    </source>
</evidence>
<dbReference type="Proteomes" id="UP000216207">
    <property type="component" value="Unassembled WGS sequence"/>
</dbReference>
<proteinExistence type="inferred from homology"/>
<protein>
    <submittedName>
        <fullName evidence="6">Low molecular weight protein arginine phosphatase</fullName>
    </submittedName>
</protein>
<dbReference type="SMART" id="SM00226">
    <property type="entry name" value="LMWPc"/>
    <property type="match status" value="1"/>
</dbReference>
<gene>
    <name evidence="6" type="ORF">CHH72_10910</name>
</gene>
<dbReference type="Gene3D" id="3.40.50.2300">
    <property type="match status" value="1"/>
</dbReference>
<keyword evidence="3" id="KW-0904">Protein phosphatase</keyword>
<feature type="domain" description="Phosphotyrosine protein phosphatase I" evidence="5">
    <location>
        <begin position="3"/>
        <end position="140"/>
    </location>
</feature>
<dbReference type="GO" id="GO:0004725">
    <property type="term" value="F:protein tyrosine phosphatase activity"/>
    <property type="evidence" value="ECO:0007669"/>
    <property type="project" value="InterPro"/>
</dbReference>
<dbReference type="SUPFAM" id="SSF52788">
    <property type="entry name" value="Phosphotyrosine protein phosphatases I"/>
    <property type="match status" value="1"/>
</dbReference>
<comment type="similarity">
    <text evidence="1">Belongs to the low molecular weight phosphotyrosine protein phosphatase family.</text>
</comment>
<dbReference type="CDD" id="cd16344">
    <property type="entry name" value="LMWPAP"/>
    <property type="match status" value="1"/>
</dbReference>
<dbReference type="Pfam" id="PF01451">
    <property type="entry name" value="LMWPc"/>
    <property type="match status" value="1"/>
</dbReference>
<comment type="caution">
    <text evidence="6">The sequence shown here is derived from an EMBL/GenBank/DDBJ whole genome shotgun (WGS) entry which is preliminary data.</text>
</comment>
<dbReference type="PRINTS" id="PR00719">
    <property type="entry name" value="LMWPTPASE"/>
</dbReference>
<evidence type="ECO:0000256" key="1">
    <source>
        <dbReference type="ARBA" id="ARBA00011063"/>
    </source>
</evidence>
<dbReference type="RefSeq" id="WP_011248701.1">
    <property type="nucleotide sequence ID" value="NZ_BOQQ01000004.1"/>
</dbReference>
<dbReference type="EMBL" id="NPCC01000012">
    <property type="protein sequence ID" value="PAE88876.1"/>
    <property type="molecule type" value="Genomic_DNA"/>
</dbReference>